<evidence type="ECO:0000313" key="3">
    <source>
        <dbReference type="Proteomes" id="UP000314294"/>
    </source>
</evidence>
<protein>
    <submittedName>
        <fullName evidence="2">Uncharacterized protein</fullName>
    </submittedName>
</protein>
<accession>A0A4Z2FC23</accession>
<comment type="caution">
    <text evidence="2">The sequence shown here is derived from an EMBL/GenBank/DDBJ whole genome shotgun (WGS) entry which is preliminary data.</text>
</comment>
<gene>
    <name evidence="2" type="ORF">EYF80_051396</name>
</gene>
<evidence type="ECO:0000313" key="2">
    <source>
        <dbReference type="EMBL" id="TNN38420.1"/>
    </source>
</evidence>
<dbReference type="EMBL" id="SRLO01001372">
    <property type="protein sequence ID" value="TNN38420.1"/>
    <property type="molecule type" value="Genomic_DNA"/>
</dbReference>
<feature type="region of interest" description="Disordered" evidence="1">
    <location>
        <begin position="54"/>
        <end position="82"/>
    </location>
</feature>
<dbReference type="Proteomes" id="UP000314294">
    <property type="component" value="Unassembled WGS sequence"/>
</dbReference>
<dbReference type="AlphaFoldDB" id="A0A4Z2FC23"/>
<proteinExistence type="predicted"/>
<name>A0A4Z2FC23_9TELE</name>
<sequence>MEQAPTAQLLIGTRTRHEALPELLERGGEGIKQRDVSMFRVQDWKDQWVNRGMSDRRGRGVKTVQVQERKRSEDAGSGEEEE</sequence>
<reference evidence="2 3" key="1">
    <citation type="submission" date="2019-03" db="EMBL/GenBank/DDBJ databases">
        <title>First draft genome of Liparis tanakae, snailfish: a comprehensive survey of snailfish specific genes.</title>
        <authorList>
            <person name="Kim W."/>
            <person name="Song I."/>
            <person name="Jeong J.-H."/>
            <person name="Kim D."/>
            <person name="Kim S."/>
            <person name="Ryu S."/>
            <person name="Song J.Y."/>
            <person name="Lee S.K."/>
        </authorList>
    </citation>
    <scope>NUCLEOTIDE SEQUENCE [LARGE SCALE GENOMIC DNA]</scope>
    <source>
        <tissue evidence="2">Muscle</tissue>
    </source>
</reference>
<keyword evidence="3" id="KW-1185">Reference proteome</keyword>
<evidence type="ECO:0000256" key="1">
    <source>
        <dbReference type="SAM" id="MobiDB-lite"/>
    </source>
</evidence>
<organism evidence="2 3">
    <name type="scientific">Liparis tanakae</name>
    <name type="common">Tanaka's snailfish</name>
    <dbReference type="NCBI Taxonomy" id="230148"/>
    <lineage>
        <taxon>Eukaryota</taxon>
        <taxon>Metazoa</taxon>
        <taxon>Chordata</taxon>
        <taxon>Craniata</taxon>
        <taxon>Vertebrata</taxon>
        <taxon>Euteleostomi</taxon>
        <taxon>Actinopterygii</taxon>
        <taxon>Neopterygii</taxon>
        <taxon>Teleostei</taxon>
        <taxon>Neoteleostei</taxon>
        <taxon>Acanthomorphata</taxon>
        <taxon>Eupercaria</taxon>
        <taxon>Perciformes</taxon>
        <taxon>Cottioidei</taxon>
        <taxon>Cottales</taxon>
        <taxon>Liparidae</taxon>
        <taxon>Liparis</taxon>
    </lineage>
</organism>